<feature type="region of interest" description="Disordered" evidence="1">
    <location>
        <begin position="62"/>
        <end position="286"/>
    </location>
</feature>
<dbReference type="InterPro" id="IPR037647">
    <property type="entry name" value="HIRIP3"/>
</dbReference>
<feature type="compositionally biased region" description="Basic residues" evidence="1">
    <location>
        <begin position="86"/>
        <end position="118"/>
    </location>
</feature>
<feature type="compositionally biased region" description="Basic and acidic residues" evidence="1">
    <location>
        <begin position="412"/>
        <end position="421"/>
    </location>
</feature>
<feature type="compositionally biased region" description="Basic residues" evidence="1">
    <location>
        <begin position="170"/>
        <end position="186"/>
    </location>
</feature>
<evidence type="ECO:0000256" key="1">
    <source>
        <dbReference type="SAM" id="MobiDB-lite"/>
    </source>
</evidence>
<feature type="compositionally biased region" description="Acidic residues" evidence="1">
    <location>
        <begin position="425"/>
        <end position="434"/>
    </location>
</feature>
<sequence length="460" mass="50613">MASEAKLEKALKDAAQAIFRIDRDNLTVNAVRTRAESSLGLDEGFFKSEEWKSRSKAIVQSTADKLLEAEDSGAKPEEPEPEPTLKKAKPATKSQPKKKEAKKPAPKKRKASSTKKRRAVESSDEEEVEDDFDDDNEDGSEDFSDPPSDDGDDDSVDDEEDDFEDESDRRRKKVRTSKKPKPKPAKSKAVAALTESAASSPLSELVSEDVDKGKAEAEVEGGSDSQMSDVIDEPSKRKRAKKDESKQAPKKATKRKADDSDSLSSVIDDPPPKKKKGTTLASTLSPDEAEVKKLQGQLVKCGVRKIWAFELKSYGDDAKAKIRHLKGMLRDIGMDGRFSESRAREIKERRELEADLEAVQEMDRNWGTHGSSGRPSRSRQYKSLKEESSDDDENEGEGGGGGHNAGDEDDGDAKKERKGRPAGENNEDDDDEEDAAPKTSRRSRFGDLAFLGSDSESDSD</sequence>
<organism evidence="2 3">
    <name type="scientific">Sporothrix eucalyptigena</name>
    <dbReference type="NCBI Taxonomy" id="1812306"/>
    <lineage>
        <taxon>Eukaryota</taxon>
        <taxon>Fungi</taxon>
        <taxon>Dikarya</taxon>
        <taxon>Ascomycota</taxon>
        <taxon>Pezizomycotina</taxon>
        <taxon>Sordariomycetes</taxon>
        <taxon>Sordariomycetidae</taxon>
        <taxon>Ophiostomatales</taxon>
        <taxon>Ophiostomataceae</taxon>
        <taxon>Sporothrix</taxon>
    </lineage>
</organism>
<proteinExistence type="predicted"/>
<dbReference type="Proteomes" id="UP001642482">
    <property type="component" value="Unassembled WGS sequence"/>
</dbReference>
<dbReference type="EMBL" id="CAWUHD010000013">
    <property type="protein sequence ID" value="CAK7214279.1"/>
    <property type="molecule type" value="Genomic_DNA"/>
</dbReference>
<evidence type="ECO:0000313" key="3">
    <source>
        <dbReference type="Proteomes" id="UP001642482"/>
    </source>
</evidence>
<dbReference type="PANTHER" id="PTHR15410:SF2">
    <property type="entry name" value="HIRA-INTERACTING PROTEIN 3"/>
    <property type="match status" value="1"/>
</dbReference>
<evidence type="ECO:0008006" key="4">
    <source>
        <dbReference type="Google" id="ProtNLM"/>
    </source>
</evidence>
<dbReference type="PANTHER" id="PTHR15410">
    <property type="entry name" value="HIRA-INTERACTING PROTEIN 3"/>
    <property type="match status" value="1"/>
</dbReference>
<protein>
    <recommendedName>
        <fullName evidence="4">Transcriptional regulator</fullName>
    </recommendedName>
</protein>
<reference evidence="2 3" key="1">
    <citation type="submission" date="2024-01" db="EMBL/GenBank/DDBJ databases">
        <authorList>
            <person name="Allen C."/>
            <person name="Tagirdzhanova G."/>
        </authorList>
    </citation>
    <scope>NUCLEOTIDE SEQUENCE [LARGE SCALE GENOMIC DNA]</scope>
</reference>
<keyword evidence="3" id="KW-1185">Reference proteome</keyword>
<accession>A0ABP0B3Z6</accession>
<evidence type="ECO:0000313" key="2">
    <source>
        <dbReference type="EMBL" id="CAK7214279.1"/>
    </source>
</evidence>
<feature type="compositionally biased region" description="Basic and acidic residues" evidence="1">
    <location>
        <begin position="65"/>
        <end position="78"/>
    </location>
</feature>
<comment type="caution">
    <text evidence="2">The sequence shown here is derived from an EMBL/GenBank/DDBJ whole genome shotgun (WGS) entry which is preliminary data.</text>
</comment>
<feature type="region of interest" description="Disordered" evidence="1">
    <location>
        <begin position="361"/>
        <end position="460"/>
    </location>
</feature>
<gene>
    <name evidence="2" type="ORF">SEUCBS140593_002131</name>
</gene>
<feature type="compositionally biased region" description="Acidic residues" evidence="1">
    <location>
        <begin position="122"/>
        <end position="166"/>
    </location>
</feature>
<name>A0ABP0B3Z6_9PEZI</name>